<dbReference type="RefSeq" id="WP_259531169.1">
    <property type="nucleotide sequence ID" value="NZ_JANLCK010000020.1"/>
</dbReference>
<dbReference type="EMBL" id="JANLCK010000020">
    <property type="protein sequence ID" value="MCS5728062.1"/>
    <property type="molecule type" value="Genomic_DNA"/>
</dbReference>
<sequence>MIRSSHSPLAWQLEQLSAPTRAALQRLPPVGTDSSGPLGAGLLASGVLGANIRAIQAAL</sequence>
<protein>
    <submittedName>
        <fullName evidence="1">Uncharacterized protein</fullName>
    </submittedName>
</protein>
<name>A0AA42BVI0_9MICO</name>
<comment type="caution">
    <text evidence="1">The sequence shown here is derived from an EMBL/GenBank/DDBJ whole genome shotgun (WGS) entry which is preliminary data.</text>
</comment>
<proteinExistence type="predicted"/>
<evidence type="ECO:0000313" key="2">
    <source>
        <dbReference type="Proteomes" id="UP001165587"/>
    </source>
</evidence>
<dbReference type="Proteomes" id="UP001165587">
    <property type="component" value="Unassembled WGS sequence"/>
</dbReference>
<gene>
    <name evidence="1" type="ORF">N1028_19360</name>
</gene>
<dbReference type="AlphaFoldDB" id="A0AA42BVI0"/>
<evidence type="ECO:0000313" key="1">
    <source>
        <dbReference type="EMBL" id="MCS5728062.1"/>
    </source>
</evidence>
<accession>A0AA42BVI0</accession>
<keyword evidence="2" id="KW-1185">Reference proteome</keyword>
<reference evidence="1" key="1">
    <citation type="submission" date="2022-08" db="EMBL/GenBank/DDBJ databases">
        <authorList>
            <person name="Deng Y."/>
            <person name="Han X.-F."/>
            <person name="Zhang Y.-Q."/>
        </authorList>
    </citation>
    <scope>NUCLEOTIDE SEQUENCE</scope>
    <source>
        <strain evidence="1">CPCC 203407</strain>
    </source>
</reference>
<organism evidence="1 2">
    <name type="scientific">Herbiconiux oxytropis</name>
    <dbReference type="NCBI Taxonomy" id="2970915"/>
    <lineage>
        <taxon>Bacteria</taxon>
        <taxon>Bacillati</taxon>
        <taxon>Actinomycetota</taxon>
        <taxon>Actinomycetes</taxon>
        <taxon>Micrococcales</taxon>
        <taxon>Microbacteriaceae</taxon>
        <taxon>Herbiconiux</taxon>
    </lineage>
</organism>